<evidence type="ECO:0000313" key="3">
    <source>
        <dbReference type="Proteomes" id="UP000437875"/>
    </source>
</evidence>
<reference evidence="2 3" key="1">
    <citation type="submission" date="2019-10" db="EMBL/GenBank/DDBJ databases">
        <title>Antimicrobial-resistant enteric bacteria are widely distributed amongst people, animals and the environment in northern Tanzania.</title>
        <authorList>
            <person name="Subbiah M."/>
            <person name="Call D.R."/>
        </authorList>
    </citation>
    <scope>NUCLEOTIDE SEQUENCE [LARGE SCALE GENOMIC DNA]</scope>
    <source>
        <strain evidence="2 3">TzEc067</strain>
    </source>
</reference>
<accession>A0A6D0HEN4</accession>
<dbReference type="InterPro" id="IPR036937">
    <property type="entry name" value="Adhesion_dom_fimbrial_sf"/>
</dbReference>
<dbReference type="EMBL" id="WSGM01000008">
    <property type="protein sequence ID" value="KAE9730545.1"/>
    <property type="molecule type" value="Genomic_DNA"/>
</dbReference>
<organism evidence="2 3">
    <name type="scientific">Escherichia coli</name>
    <dbReference type="NCBI Taxonomy" id="562"/>
    <lineage>
        <taxon>Bacteria</taxon>
        <taxon>Pseudomonadati</taxon>
        <taxon>Pseudomonadota</taxon>
        <taxon>Gammaproteobacteria</taxon>
        <taxon>Enterobacterales</taxon>
        <taxon>Enterobacteriaceae</taxon>
        <taxon>Escherichia</taxon>
    </lineage>
</organism>
<dbReference type="Proteomes" id="UP000437875">
    <property type="component" value="Unassembled WGS sequence"/>
</dbReference>
<dbReference type="Gene3D" id="2.60.40.1090">
    <property type="entry name" value="Fimbrial-type adhesion domain"/>
    <property type="match status" value="1"/>
</dbReference>
<dbReference type="RefSeq" id="WP_001035568.1">
    <property type="nucleotide sequence ID" value="NZ_AP025677.1"/>
</dbReference>
<gene>
    <name evidence="2" type="ORF">GP711_14840</name>
</gene>
<evidence type="ECO:0000256" key="1">
    <source>
        <dbReference type="SAM" id="SignalP"/>
    </source>
</evidence>
<dbReference type="GO" id="GO:0007155">
    <property type="term" value="P:cell adhesion"/>
    <property type="evidence" value="ECO:0007669"/>
    <property type="project" value="InterPro"/>
</dbReference>
<feature type="chain" id="PRO_5043213707" description="Fimbrial protein" evidence="1">
    <location>
        <begin position="22"/>
        <end position="189"/>
    </location>
</feature>
<keyword evidence="1" id="KW-0732">Signal</keyword>
<dbReference type="InterPro" id="IPR008966">
    <property type="entry name" value="Adhesion_dom_sf"/>
</dbReference>
<evidence type="ECO:0008006" key="4">
    <source>
        <dbReference type="Google" id="ProtNLM"/>
    </source>
</evidence>
<dbReference type="GO" id="GO:0009289">
    <property type="term" value="C:pilus"/>
    <property type="evidence" value="ECO:0007669"/>
    <property type="project" value="InterPro"/>
</dbReference>
<protein>
    <recommendedName>
        <fullName evidence="4">Fimbrial protein</fullName>
    </recommendedName>
</protein>
<dbReference type="AlphaFoldDB" id="A0A6D0HEN4"/>
<sequence length="189" mass="19450">MNKKLLAMGLLLSMTAGSAMAAANSGTTIGTGTLAVTGTVGTSTCSVTFPQNVTMPTVTTAMYQQTAYQNAMVQQPAGSIQFSGCNGQAVDLKVMGTGFGGIAGGKTIAYPKISNNQQGWLGLTFGVSKDNGSSFTNMKLDNTPLRIDVTNDTFALPVRVEAVKMSSNTATDIGQGNYSASFVVTATYA</sequence>
<evidence type="ECO:0000313" key="2">
    <source>
        <dbReference type="EMBL" id="KAE9730545.1"/>
    </source>
</evidence>
<comment type="caution">
    <text evidence="2">The sequence shown here is derived from an EMBL/GenBank/DDBJ whole genome shotgun (WGS) entry which is preliminary data.</text>
</comment>
<feature type="signal peptide" evidence="1">
    <location>
        <begin position="1"/>
        <end position="21"/>
    </location>
</feature>
<proteinExistence type="predicted"/>
<name>A0A6D0HEN4_ECOLX</name>
<dbReference type="SUPFAM" id="SSF49401">
    <property type="entry name" value="Bacterial adhesins"/>
    <property type="match status" value="1"/>
</dbReference>